<evidence type="ECO:0000313" key="6">
    <source>
        <dbReference type="RefSeq" id="XP_033581591.1"/>
    </source>
</evidence>
<keyword evidence="5" id="KW-1185">Reference proteome</keyword>
<protein>
    <submittedName>
        <fullName evidence="4 6">WD40 repeat-like protein</fullName>
    </submittedName>
</protein>
<feature type="repeat" description="WD" evidence="3">
    <location>
        <begin position="84"/>
        <end position="124"/>
    </location>
</feature>
<evidence type="ECO:0000313" key="5">
    <source>
        <dbReference type="Proteomes" id="UP000504636"/>
    </source>
</evidence>
<evidence type="ECO:0000256" key="1">
    <source>
        <dbReference type="ARBA" id="ARBA00022574"/>
    </source>
</evidence>
<organism evidence="4">
    <name type="scientific">Mytilinidion resinicola</name>
    <dbReference type="NCBI Taxonomy" id="574789"/>
    <lineage>
        <taxon>Eukaryota</taxon>
        <taxon>Fungi</taxon>
        <taxon>Dikarya</taxon>
        <taxon>Ascomycota</taxon>
        <taxon>Pezizomycotina</taxon>
        <taxon>Dothideomycetes</taxon>
        <taxon>Pleosporomycetidae</taxon>
        <taxon>Mytilinidiales</taxon>
        <taxon>Mytilinidiaceae</taxon>
        <taxon>Mytilinidion</taxon>
    </lineage>
</organism>
<dbReference type="InterPro" id="IPR036322">
    <property type="entry name" value="WD40_repeat_dom_sf"/>
</dbReference>
<feature type="repeat" description="WD" evidence="3">
    <location>
        <begin position="170"/>
        <end position="211"/>
    </location>
</feature>
<name>A0A6A6Z302_9PEZI</name>
<reference evidence="4 6" key="1">
    <citation type="journal article" date="2020" name="Stud. Mycol.">
        <title>101 Dothideomycetes genomes: a test case for predicting lifestyles and emergence of pathogens.</title>
        <authorList>
            <person name="Haridas S."/>
            <person name="Albert R."/>
            <person name="Binder M."/>
            <person name="Bloem J."/>
            <person name="Labutti K."/>
            <person name="Salamov A."/>
            <person name="Andreopoulos B."/>
            <person name="Baker S."/>
            <person name="Barry K."/>
            <person name="Bills G."/>
            <person name="Bluhm B."/>
            <person name="Cannon C."/>
            <person name="Castanera R."/>
            <person name="Culley D."/>
            <person name="Daum C."/>
            <person name="Ezra D."/>
            <person name="Gonzalez J."/>
            <person name="Henrissat B."/>
            <person name="Kuo A."/>
            <person name="Liang C."/>
            <person name="Lipzen A."/>
            <person name="Lutzoni F."/>
            <person name="Magnuson J."/>
            <person name="Mondo S."/>
            <person name="Nolan M."/>
            <person name="Ohm R."/>
            <person name="Pangilinan J."/>
            <person name="Park H.-J."/>
            <person name="Ramirez L."/>
            <person name="Alfaro M."/>
            <person name="Sun H."/>
            <person name="Tritt A."/>
            <person name="Yoshinaga Y."/>
            <person name="Zwiers L.-H."/>
            <person name="Turgeon B."/>
            <person name="Goodwin S."/>
            <person name="Spatafora J."/>
            <person name="Crous P."/>
            <person name="Grigoriev I."/>
        </authorList>
    </citation>
    <scope>NUCLEOTIDE SEQUENCE</scope>
    <source>
        <strain evidence="4 6">CBS 304.34</strain>
    </source>
</reference>
<dbReference type="AlphaFoldDB" id="A0A6A6Z302"/>
<dbReference type="InterPro" id="IPR001680">
    <property type="entry name" value="WD40_rpt"/>
</dbReference>
<evidence type="ECO:0000313" key="4">
    <source>
        <dbReference type="EMBL" id="KAF2814627.1"/>
    </source>
</evidence>
<reference evidence="6" key="2">
    <citation type="submission" date="2020-04" db="EMBL/GenBank/DDBJ databases">
        <authorList>
            <consortium name="NCBI Genome Project"/>
        </authorList>
    </citation>
    <scope>NUCLEOTIDE SEQUENCE</scope>
    <source>
        <strain evidence="6">CBS 304.34</strain>
    </source>
</reference>
<dbReference type="OrthoDB" id="2013972at2759"/>
<feature type="repeat" description="WD" evidence="3">
    <location>
        <begin position="58"/>
        <end position="83"/>
    </location>
</feature>
<keyword evidence="2" id="KW-0677">Repeat</keyword>
<dbReference type="Gene3D" id="2.130.10.10">
    <property type="entry name" value="YVTN repeat-like/Quinoprotein amine dehydrogenase"/>
    <property type="match status" value="2"/>
</dbReference>
<dbReference type="CDD" id="cd00200">
    <property type="entry name" value="WD40"/>
    <property type="match status" value="1"/>
</dbReference>
<dbReference type="SUPFAM" id="SSF50978">
    <property type="entry name" value="WD40 repeat-like"/>
    <property type="match status" value="1"/>
</dbReference>
<sequence length="370" mass="40277">MRTVHLADNYLVVSHTTGGKGVEEFNVLDVRCQHNGLEICEHRRWLPVGCAWTFDCCGDTMAVGGEDGRVGVWDLKTGAKSLAFDGHTSEIKCVSFPDAETIISGATDGSLIVWDVPSGTRRHTLEEPCGTAYLKPITSLKSHDNLLVSGIGRGIVQIWDLNNGHSRGLQEGHDGCVVVSEFNADRSLLATGATGGEVKIWNVNSGACIASCLGHTRVVNQLTTDPDDAGLLISASADGWIRTWKWDTGASVHTFWAGDSSAGRNAICGVVWTKDLMITGAVNGLLRAWDRQTHQVRFDLRERQGEVYKFAAKGGLLAVVVWLENGKHLVELYNISELDHERSRFVNKNEDLSGSSLVMNLNLQNLVIAK</sequence>
<accession>A0A6A6Z302</accession>
<feature type="repeat" description="WD" evidence="3">
    <location>
        <begin position="212"/>
        <end position="254"/>
    </location>
</feature>
<dbReference type="InterPro" id="IPR019775">
    <property type="entry name" value="WD40_repeat_CS"/>
</dbReference>
<dbReference type="Pfam" id="PF00400">
    <property type="entry name" value="WD40"/>
    <property type="match status" value="4"/>
</dbReference>
<proteinExistence type="predicted"/>
<dbReference type="PROSITE" id="PS00678">
    <property type="entry name" value="WD_REPEATS_1"/>
    <property type="match status" value="1"/>
</dbReference>
<reference evidence="6" key="3">
    <citation type="submission" date="2025-04" db="UniProtKB">
        <authorList>
            <consortium name="RefSeq"/>
        </authorList>
    </citation>
    <scope>IDENTIFICATION</scope>
    <source>
        <strain evidence="6">CBS 304.34</strain>
    </source>
</reference>
<evidence type="ECO:0000256" key="3">
    <source>
        <dbReference type="PROSITE-ProRule" id="PRU00221"/>
    </source>
</evidence>
<dbReference type="PANTHER" id="PTHR19848:SF8">
    <property type="entry name" value="F-BOX AND WD REPEAT DOMAIN CONTAINING 7"/>
    <property type="match status" value="1"/>
</dbReference>
<dbReference type="PROSITE" id="PS50082">
    <property type="entry name" value="WD_REPEATS_2"/>
    <property type="match status" value="4"/>
</dbReference>
<dbReference type="InterPro" id="IPR015943">
    <property type="entry name" value="WD40/YVTN_repeat-like_dom_sf"/>
</dbReference>
<dbReference type="PANTHER" id="PTHR19848">
    <property type="entry name" value="WD40 REPEAT PROTEIN"/>
    <property type="match status" value="1"/>
</dbReference>
<evidence type="ECO:0000256" key="2">
    <source>
        <dbReference type="ARBA" id="ARBA00022737"/>
    </source>
</evidence>
<dbReference type="PROSITE" id="PS50294">
    <property type="entry name" value="WD_REPEATS_REGION"/>
    <property type="match status" value="2"/>
</dbReference>
<dbReference type="RefSeq" id="XP_033581591.1">
    <property type="nucleotide sequence ID" value="XM_033724969.1"/>
</dbReference>
<gene>
    <name evidence="4 6" type="ORF">BDZ99DRAFT_515412</name>
</gene>
<keyword evidence="1 3" id="KW-0853">WD repeat</keyword>
<dbReference type="EMBL" id="MU003694">
    <property type="protein sequence ID" value="KAF2814627.1"/>
    <property type="molecule type" value="Genomic_DNA"/>
</dbReference>
<dbReference type="Proteomes" id="UP000504636">
    <property type="component" value="Unplaced"/>
</dbReference>
<dbReference type="GeneID" id="54465862"/>
<dbReference type="SMART" id="SM00320">
    <property type="entry name" value="WD40"/>
    <property type="match status" value="6"/>
</dbReference>